<organism evidence="4">
    <name type="scientific">uncultured Acidimicrobiales bacterium</name>
    <dbReference type="NCBI Taxonomy" id="310071"/>
    <lineage>
        <taxon>Bacteria</taxon>
        <taxon>Bacillati</taxon>
        <taxon>Actinomycetota</taxon>
        <taxon>Acidimicrobiia</taxon>
        <taxon>Acidimicrobiales</taxon>
        <taxon>environmental samples</taxon>
    </lineage>
</organism>
<sequence>MDLTAPSERDEGAEVTTTPSKAVPRPTPETQPFWDGCAAGELRLQRCSSCDAHYFPPRPFCPTCLSDQVTWETASGRGTLHTYVINHRAAPGFEAPYAIAVVQLDEGPRMMSNIVGIENTPENLELDMALEVTFEPRGDMMLPVFQPASTGGGQ</sequence>
<feature type="domain" description="ChsH2 C-terminal OB-fold" evidence="2">
    <location>
        <begin position="71"/>
        <end position="135"/>
    </location>
</feature>
<evidence type="ECO:0000313" key="4">
    <source>
        <dbReference type="EMBL" id="CAA9211252.1"/>
    </source>
</evidence>
<dbReference type="PANTHER" id="PTHR34075">
    <property type="entry name" value="BLR3430 PROTEIN"/>
    <property type="match status" value="1"/>
</dbReference>
<proteinExistence type="predicted"/>
<dbReference type="AlphaFoldDB" id="A0A6J4H010"/>
<dbReference type="InterPro" id="IPR002878">
    <property type="entry name" value="ChsH2_C"/>
</dbReference>
<evidence type="ECO:0000256" key="1">
    <source>
        <dbReference type="SAM" id="MobiDB-lite"/>
    </source>
</evidence>
<evidence type="ECO:0000259" key="2">
    <source>
        <dbReference type="Pfam" id="PF01796"/>
    </source>
</evidence>
<dbReference type="PANTHER" id="PTHR34075:SF5">
    <property type="entry name" value="BLR3430 PROTEIN"/>
    <property type="match status" value="1"/>
</dbReference>
<evidence type="ECO:0000259" key="3">
    <source>
        <dbReference type="Pfam" id="PF12172"/>
    </source>
</evidence>
<dbReference type="SUPFAM" id="SSF50249">
    <property type="entry name" value="Nucleic acid-binding proteins"/>
    <property type="match status" value="1"/>
</dbReference>
<dbReference type="EMBL" id="CADCTF010000003">
    <property type="protein sequence ID" value="CAA9211252.1"/>
    <property type="molecule type" value="Genomic_DNA"/>
</dbReference>
<gene>
    <name evidence="4" type="ORF">AVDCRST_MAG50-36</name>
</gene>
<name>A0A6J4H010_9ACTN</name>
<protein>
    <submittedName>
        <fullName evidence="4">Bll2959 protein</fullName>
    </submittedName>
</protein>
<dbReference type="Pfam" id="PF01796">
    <property type="entry name" value="OB_ChsH2_C"/>
    <property type="match status" value="1"/>
</dbReference>
<dbReference type="InterPro" id="IPR022002">
    <property type="entry name" value="ChsH2_Znr"/>
</dbReference>
<feature type="domain" description="ChsH2 rubredoxin-like zinc ribbon" evidence="3">
    <location>
        <begin position="34"/>
        <end position="69"/>
    </location>
</feature>
<dbReference type="InterPro" id="IPR012340">
    <property type="entry name" value="NA-bd_OB-fold"/>
</dbReference>
<feature type="region of interest" description="Disordered" evidence="1">
    <location>
        <begin position="1"/>
        <end position="29"/>
    </location>
</feature>
<dbReference type="Pfam" id="PF12172">
    <property type="entry name" value="zf-ChsH2"/>
    <property type="match status" value="1"/>
</dbReference>
<accession>A0A6J4H010</accession>
<dbReference type="Gene3D" id="6.10.30.10">
    <property type="match status" value="1"/>
</dbReference>
<dbReference type="InterPro" id="IPR052513">
    <property type="entry name" value="Thioester_dehydratase-like"/>
</dbReference>
<reference evidence="4" key="1">
    <citation type="submission" date="2020-02" db="EMBL/GenBank/DDBJ databases">
        <authorList>
            <person name="Meier V. D."/>
        </authorList>
    </citation>
    <scope>NUCLEOTIDE SEQUENCE</scope>
    <source>
        <strain evidence="4">AVDCRST_MAG50</strain>
    </source>
</reference>